<feature type="chain" id="PRO_5014560052" evidence="1">
    <location>
        <begin position="22"/>
        <end position="44"/>
    </location>
</feature>
<dbReference type="EMBL" id="NBAG03000069">
    <property type="protein sequence ID" value="PNI92390.1"/>
    <property type="molecule type" value="Genomic_DNA"/>
</dbReference>
<dbReference type="Proteomes" id="UP000236370">
    <property type="component" value="Unassembled WGS sequence"/>
</dbReference>
<proteinExistence type="predicted"/>
<sequence length="44" mass="4720">MSPHPTALLGLVLCLAQTIHTQEVDAEILLCFPLRGPAQTLHLG</sequence>
<keyword evidence="1" id="KW-0732">Signal</keyword>
<reference evidence="3 4" key="1">
    <citation type="submission" date="2017-12" db="EMBL/GenBank/DDBJ databases">
        <title>High-resolution comparative analysis of great ape genomes.</title>
        <authorList>
            <person name="Pollen A."/>
            <person name="Hastie A."/>
            <person name="Hormozdiari F."/>
            <person name="Dougherty M."/>
            <person name="Liu R."/>
            <person name="Chaisson M."/>
            <person name="Hoppe E."/>
            <person name="Hill C."/>
            <person name="Pang A."/>
            <person name="Hillier L."/>
            <person name="Baker C."/>
            <person name="Armstrong J."/>
            <person name="Shendure J."/>
            <person name="Paten B."/>
            <person name="Wilson R."/>
            <person name="Chao H."/>
            <person name="Schneider V."/>
            <person name="Ventura M."/>
            <person name="Kronenberg Z."/>
            <person name="Murali S."/>
            <person name="Gordon D."/>
            <person name="Cantsilieris S."/>
            <person name="Munson K."/>
            <person name="Nelson B."/>
            <person name="Raja A."/>
            <person name="Underwood J."/>
            <person name="Diekhans M."/>
            <person name="Fiddes I."/>
            <person name="Haussler D."/>
            <person name="Eichler E."/>
        </authorList>
    </citation>
    <scope>NUCLEOTIDE SEQUENCE [LARGE SCALE GENOMIC DNA]</scope>
    <source>
        <strain evidence="3">Yerkes chimp pedigree #C0471</strain>
        <tissue evidence="3">Blood</tissue>
    </source>
</reference>
<protein>
    <submittedName>
        <fullName evidence="2">LAIR1 isoform 15</fullName>
    </submittedName>
    <submittedName>
        <fullName evidence="3">LAIR1 isoform 16</fullName>
    </submittedName>
</protein>
<name>A0A2J8Q800_PANTR</name>
<feature type="signal peptide" evidence="1">
    <location>
        <begin position="1"/>
        <end position="21"/>
    </location>
</feature>
<evidence type="ECO:0000256" key="1">
    <source>
        <dbReference type="SAM" id="SignalP"/>
    </source>
</evidence>
<accession>A0A2J8Q800</accession>
<dbReference type="AlphaFoldDB" id="A0A2J8Q800"/>
<evidence type="ECO:0000313" key="3">
    <source>
        <dbReference type="EMBL" id="PNI92391.1"/>
    </source>
</evidence>
<comment type="caution">
    <text evidence="3">The sequence shown here is derived from an EMBL/GenBank/DDBJ whole genome shotgun (WGS) entry which is preliminary data.</text>
</comment>
<gene>
    <name evidence="3" type="ORF">CK820_G0041972</name>
</gene>
<evidence type="ECO:0000313" key="4">
    <source>
        <dbReference type="Proteomes" id="UP000236370"/>
    </source>
</evidence>
<organism evidence="3 4">
    <name type="scientific">Pan troglodytes</name>
    <name type="common">Chimpanzee</name>
    <dbReference type="NCBI Taxonomy" id="9598"/>
    <lineage>
        <taxon>Eukaryota</taxon>
        <taxon>Metazoa</taxon>
        <taxon>Chordata</taxon>
        <taxon>Craniata</taxon>
        <taxon>Vertebrata</taxon>
        <taxon>Euteleostomi</taxon>
        <taxon>Mammalia</taxon>
        <taxon>Eutheria</taxon>
        <taxon>Euarchontoglires</taxon>
        <taxon>Primates</taxon>
        <taxon>Haplorrhini</taxon>
        <taxon>Catarrhini</taxon>
        <taxon>Hominidae</taxon>
        <taxon>Pan</taxon>
    </lineage>
</organism>
<evidence type="ECO:0000313" key="2">
    <source>
        <dbReference type="EMBL" id="PNI92390.1"/>
    </source>
</evidence>
<dbReference type="EMBL" id="NBAG03000069">
    <property type="protein sequence ID" value="PNI92391.1"/>
    <property type="molecule type" value="Genomic_DNA"/>
</dbReference>